<gene>
    <name evidence="1" type="ORF">MNBD_ACTINO02-561</name>
</gene>
<dbReference type="InterPro" id="IPR013368">
    <property type="entry name" value="YecD_YerC"/>
</dbReference>
<organism evidence="1">
    <name type="scientific">hydrothermal vent metagenome</name>
    <dbReference type="NCBI Taxonomy" id="652676"/>
    <lineage>
        <taxon>unclassified sequences</taxon>
        <taxon>metagenomes</taxon>
        <taxon>ecological metagenomes</taxon>
    </lineage>
</organism>
<dbReference type="AlphaFoldDB" id="A0A3B0SY43"/>
<dbReference type="Gene3D" id="1.10.1270.10">
    <property type="entry name" value="TrpR-like"/>
    <property type="match status" value="1"/>
</dbReference>
<evidence type="ECO:0000313" key="1">
    <source>
        <dbReference type="EMBL" id="VAW08873.1"/>
    </source>
</evidence>
<dbReference type="NCBIfam" id="TIGR02531">
    <property type="entry name" value="yecD_yerC"/>
    <property type="match status" value="1"/>
</dbReference>
<dbReference type="Pfam" id="PF01371">
    <property type="entry name" value="Trp_repressor"/>
    <property type="match status" value="1"/>
</dbReference>
<dbReference type="InterPro" id="IPR010921">
    <property type="entry name" value="Trp_repressor/repl_initiator"/>
</dbReference>
<name>A0A3B0SY43_9ZZZZ</name>
<dbReference type="PANTHER" id="PTHR40080">
    <property type="entry name" value="LMO1763 PROTEIN"/>
    <property type="match status" value="1"/>
</dbReference>
<evidence type="ECO:0008006" key="2">
    <source>
        <dbReference type="Google" id="ProtNLM"/>
    </source>
</evidence>
<dbReference type="EMBL" id="UOEK01000502">
    <property type="protein sequence ID" value="VAW08873.1"/>
    <property type="molecule type" value="Genomic_DNA"/>
</dbReference>
<proteinExistence type="predicted"/>
<sequence>MALPHEDWKTEDADALLDAIVTLESREEASLFFRDLCTRRELEEMSQRWRIVRLLNEGIPYREIAADVGTSTATITRINQWLHHGMGGYSAMLDKHAAG</sequence>
<dbReference type="InterPro" id="IPR000831">
    <property type="entry name" value="Trp_repress"/>
</dbReference>
<protein>
    <recommendedName>
        <fullName evidence="2">His repressor</fullName>
    </recommendedName>
</protein>
<dbReference type="PANTHER" id="PTHR40080:SF1">
    <property type="entry name" value="TRPR-LIKE PROTEIN YERC_YECD"/>
    <property type="match status" value="1"/>
</dbReference>
<accession>A0A3B0SY43</accession>
<dbReference type="InterPro" id="IPR038116">
    <property type="entry name" value="TrpR-like_sf"/>
</dbReference>
<dbReference type="SUPFAM" id="SSF48295">
    <property type="entry name" value="TrpR-like"/>
    <property type="match status" value="1"/>
</dbReference>
<dbReference type="PIRSF" id="PIRSF012508">
    <property type="entry name" value="YerC"/>
    <property type="match status" value="1"/>
</dbReference>
<reference evidence="1" key="1">
    <citation type="submission" date="2018-06" db="EMBL/GenBank/DDBJ databases">
        <authorList>
            <person name="Zhirakovskaya E."/>
        </authorList>
    </citation>
    <scope>NUCLEOTIDE SEQUENCE</scope>
</reference>
<dbReference type="GO" id="GO:0003700">
    <property type="term" value="F:DNA-binding transcription factor activity"/>
    <property type="evidence" value="ECO:0007669"/>
    <property type="project" value="InterPro"/>
</dbReference>
<dbReference type="GO" id="GO:0043565">
    <property type="term" value="F:sequence-specific DNA binding"/>
    <property type="evidence" value="ECO:0007669"/>
    <property type="project" value="InterPro"/>
</dbReference>